<protein>
    <submittedName>
        <fullName evidence="1">Uncharacterized protein</fullName>
    </submittedName>
</protein>
<organism evidence="1">
    <name type="scientific">marine metagenome</name>
    <dbReference type="NCBI Taxonomy" id="408172"/>
    <lineage>
        <taxon>unclassified sequences</taxon>
        <taxon>metagenomes</taxon>
        <taxon>ecological metagenomes</taxon>
    </lineage>
</organism>
<dbReference type="EMBL" id="UINC01002071">
    <property type="protein sequence ID" value="SUZ92587.1"/>
    <property type="molecule type" value="Genomic_DNA"/>
</dbReference>
<name>A0A381RRQ5_9ZZZZ</name>
<reference evidence="1" key="1">
    <citation type="submission" date="2018-05" db="EMBL/GenBank/DDBJ databases">
        <authorList>
            <person name="Lanie J.A."/>
            <person name="Ng W.-L."/>
            <person name="Kazmierczak K.M."/>
            <person name="Andrzejewski T.M."/>
            <person name="Davidsen T.M."/>
            <person name="Wayne K.J."/>
            <person name="Tettelin H."/>
            <person name="Glass J.I."/>
            <person name="Rusch D."/>
            <person name="Podicherti R."/>
            <person name="Tsui H.-C.T."/>
            <person name="Winkler M.E."/>
        </authorList>
    </citation>
    <scope>NUCLEOTIDE SEQUENCE</scope>
</reference>
<accession>A0A381RRQ5</accession>
<dbReference type="AlphaFoldDB" id="A0A381RRQ5"/>
<proteinExistence type="predicted"/>
<feature type="non-terminal residue" evidence="1">
    <location>
        <position position="1"/>
    </location>
</feature>
<gene>
    <name evidence="1" type="ORF">METZ01_LOCUS45441</name>
</gene>
<evidence type="ECO:0000313" key="1">
    <source>
        <dbReference type="EMBL" id="SUZ92587.1"/>
    </source>
</evidence>
<sequence>VTKAVQDQLQDRCNAIEESYEFMLAYAAQGLAGDSGSESGGQLRDYLQRSNKAMTGLGDVFRNLVADSAVEPADCYERFIAVLERDASDAQAAIQLAMAQPSISSQLIDNLNASIHIRALLTDLFLIDEILKQRTKAVPSSDAT</sequence>